<dbReference type="InterPro" id="IPR009081">
    <property type="entry name" value="PP-bd_ACP"/>
</dbReference>
<dbReference type="InterPro" id="IPR045851">
    <property type="entry name" value="AMP-bd_C_sf"/>
</dbReference>
<dbReference type="InterPro" id="IPR006162">
    <property type="entry name" value="Ppantetheine_attach_site"/>
</dbReference>
<reference evidence="6 7" key="1">
    <citation type="journal article" date="2018" name="PLoS Pathog.">
        <title>Evolution of structural diversity of trichothecenes, a family of toxins produced by plant pathogenic and entomopathogenic fungi.</title>
        <authorList>
            <person name="Proctor R.H."/>
            <person name="McCormick S.P."/>
            <person name="Kim H.S."/>
            <person name="Cardoza R.E."/>
            <person name="Stanley A.M."/>
            <person name="Lindo L."/>
            <person name="Kelly A."/>
            <person name="Brown D.W."/>
            <person name="Lee T."/>
            <person name="Vaughan M.M."/>
            <person name="Alexander N.J."/>
            <person name="Busman M."/>
            <person name="Gutierrez S."/>
        </authorList>
    </citation>
    <scope>NUCLEOTIDE SEQUENCE [LARGE SCALE GENOMIC DNA]</scope>
    <source>
        <strain evidence="6 7">IBT 40837</strain>
    </source>
</reference>
<feature type="domain" description="Carrier" evidence="5">
    <location>
        <begin position="292"/>
        <end position="368"/>
    </location>
</feature>
<dbReference type="GO" id="GO:0031177">
    <property type="term" value="F:phosphopantetheine binding"/>
    <property type="evidence" value="ECO:0007669"/>
    <property type="project" value="TreeGrafter"/>
</dbReference>
<evidence type="ECO:0000256" key="1">
    <source>
        <dbReference type="ARBA" id="ARBA00022450"/>
    </source>
</evidence>
<dbReference type="Gene3D" id="3.30.559.10">
    <property type="entry name" value="Chloramphenicol acetyltransferase-like domain"/>
    <property type="match status" value="2"/>
</dbReference>
<organism evidence="6 7">
    <name type="scientific">Trichoderma arundinaceum</name>
    <dbReference type="NCBI Taxonomy" id="490622"/>
    <lineage>
        <taxon>Eukaryota</taxon>
        <taxon>Fungi</taxon>
        <taxon>Dikarya</taxon>
        <taxon>Ascomycota</taxon>
        <taxon>Pezizomycotina</taxon>
        <taxon>Sordariomycetes</taxon>
        <taxon>Hypocreomycetidae</taxon>
        <taxon>Hypocreales</taxon>
        <taxon>Hypocreaceae</taxon>
        <taxon>Trichoderma</taxon>
    </lineage>
</organism>
<dbReference type="Gene3D" id="1.10.1200.10">
    <property type="entry name" value="ACP-like"/>
    <property type="match status" value="2"/>
</dbReference>
<name>A0A395NPR6_TRIAR</name>
<keyword evidence="1" id="KW-0596">Phosphopantetheine</keyword>
<dbReference type="PANTHER" id="PTHR45527">
    <property type="entry name" value="NONRIBOSOMAL PEPTIDE SYNTHETASE"/>
    <property type="match status" value="1"/>
</dbReference>
<dbReference type="GO" id="GO:0043041">
    <property type="term" value="P:amino acid activation for nonribosomal peptide biosynthetic process"/>
    <property type="evidence" value="ECO:0007669"/>
    <property type="project" value="TreeGrafter"/>
</dbReference>
<dbReference type="InterPro" id="IPR020845">
    <property type="entry name" value="AMP-binding_CS"/>
</dbReference>
<evidence type="ECO:0000256" key="4">
    <source>
        <dbReference type="ARBA" id="ARBA00029454"/>
    </source>
</evidence>
<proteinExistence type="inferred from homology"/>
<comment type="caution">
    <text evidence="6">The sequence shown here is derived from an EMBL/GenBank/DDBJ whole genome shotgun (WGS) entry which is preliminary data.</text>
</comment>
<dbReference type="InterPro" id="IPR001242">
    <property type="entry name" value="Condensation_dom"/>
</dbReference>
<dbReference type="Pfam" id="PF00550">
    <property type="entry name" value="PP-binding"/>
    <property type="match status" value="2"/>
</dbReference>
<keyword evidence="3 6" id="KW-0436">Ligase</keyword>
<dbReference type="PROSITE" id="PS50075">
    <property type="entry name" value="CARRIER"/>
    <property type="match status" value="2"/>
</dbReference>
<evidence type="ECO:0000256" key="2">
    <source>
        <dbReference type="ARBA" id="ARBA00022553"/>
    </source>
</evidence>
<comment type="similarity">
    <text evidence="4">Belongs to the NRP synthetase family.</text>
</comment>
<dbReference type="InterPro" id="IPR042099">
    <property type="entry name" value="ANL_N_sf"/>
</dbReference>
<dbReference type="Pfam" id="PF00668">
    <property type="entry name" value="Condensation"/>
    <property type="match status" value="2"/>
</dbReference>
<dbReference type="Proteomes" id="UP000266272">
    <property type="component" value="Unassembled WGS sequence"/>
</dbReference>
<dbReference type="PANTHER" id="PTHR45527:SF11">
    <property type="entry name" value="NONRIBOSOMAL PEPTIDE SYNTHETASE 5"/>
    <property type="match status" value="1"/>
</dbReference>
<keyword evidence="2" id="KW-0597">Phosphoprotein</keyword>
<dbReference type="Gene3D" id="3.30.300.30">
    <property type="match status" value="1"/>
</dbReference>
<evidence type="ECO:0000313" key="7">
    <source>
        <dbReference type="Proteomes" id="UP000266272"/>
    </source>
</evidence>
<dbReference type="STRING" id="490622.A0A395NPR6"/>
<dbReference type="PROSITE" id="PS00455">
    <property type="entry name" value="AMP_BINDING"/>
    <property type="match status" value="1"/>
</dbReference>
<dbReference type="GO" id="GO:0005737">
    <property type="term" value="C:cytoplasm"/>
    <property type="evidence" value="ECO:0007669"/>
    <property type="project" value="TreeGrafter"/>
</dbReference>
<dbReference type="GO" id="GO:0016874">
    <property type="term" value="F:ligase activity"/>
    <property type="evidence" value="ECO:0007669"/>
    <property type="project" value="UniProtKB-KW"/>
</dbReference>
<evidence type="ECO:0000313" key="6">
    <source>
        <dbReference type="EMBL" id="RFU78082.1"/>
    </source>
</evidence>
<dbReference type="InterPro" id="IPR036736">
    <property type="entry name" value="ACP-like_sf"/>
</dbReference>
<evidence type="ECO:0000259" key="5">
    <source>
        <dbReference type="PROSITE" id="PS50075"/>
    </source>
</evidence>
<dbReference type="EMBL" id="PXOA01000235">
    <property type="protein sequence ID" value="RFU78082.1"/>
    <property type="molecule type" value="Genomic_DNA"/>
</dbReference>
<dbReference type="OrthoDB" id="416786at2759"/>
<dbReference type="SUPFAM" id="SSF52777">
    <property type="entry name" value="CoA-dependent acyltransferases"/>
    <property type="match status" value="4"/>
</dbReference>
<feature type="domain" description="Carrier" evidence="5">
    <location>
        <begin position="1349"/>
        <end position="1427"/>
    </location>
</feature>
<dbReference type="Gene3D" id="3.40.50.12780">
    <property type="entry name" value="N-terminal domain of ligase-like"/>
    <property type="match status" value="2"/>
</dbReference>
<accession>A0A395NPR6</accession>
<dbReference type="SUPFAM" id="SSF47336">
    <property type="entry name" value="ACP-like"/>
    <property type="match status" value="2"/>
</dbReference>
<dbReference type="Pfam" id="PF00501">
    <property type="entry name" value="AMP-binding"/>
    <property type="match status" value="2"/>
</dbReference>
<dbReference type="InterPro" id="IPR000873">
    <property type="entry name" value="AMP-dep_synth/lig_dom"/>
</dbReference>
<keyword evidence="7" id="KW-1185">Reference proteome</keyword>
<evidence type="ECO:0000256" key="3">
    <source>
        <dbReference type="ARBA" id="ARBA00022598"/>
    </source>
</evidence>
<protein>
    <submittedName>
        <fullName evidence="6">Amp-dependent synthetase ligase</fullName>
    </submittedName>
</protein>
<dbReference type="PROSITE" id="PS00012">
    <property type="entry name" value="PHOSPHOPANTETHEINE"/>
    <property type="match status" value="1"/>
</dbReference>
<dbReference type="Gene3D" id="3.30.559.30">
    <property type="entry name" value="Nonribosomal peptide synthetase, condensation domain"/>
    <property type="match status" value="2"/>
</dbReference>
<dbReference type="SUPFAM" id="SSF56801">
    <property type="entry name" value="Acetyl-CoA synthetase-like"/>
    <property type="match status" value="2"/>
</dbReference>
<dbReference type="InterPro" id="IPR023213">
    <property type="entry name" value="CAT-like_dom_sf"/>
</dbReference>
<gene>
    <name evidence="6" type="ORF">TARUN_4143</name>
</gene>
<dbReference type="GO" id="GO:0044550">
    <property type="term" value="P:secondary metabolite biosynthetic process"/>
    <property type="evidence" value="ECO:0007669"/>
    <property type="project" value="TreeGrafter"/>
</dbReference>
<sequence length="1756" mass="194864">MAATPAILCTLPEIISKDSIFARIHTVILGGETATSSLLGSWLDAGVRVLVGYGTTETTSMGSVHVVARDPGTNSINPALIGGSIEQSPIWLVNSDFQVIEDNLVEGEIIISGDGISRGYYQDDTKTSDNFVYWNSLRVYKTGDYGRWVRGPAGDRVLEFRGRKDRTVKNGGHLVNLDRDVEDALHRAGALLGLTSVHAAMTENGIVAVVTPGDVDTIALLAKARRTMCSYCIPYRIEAILNFPTSSNGKIQHKRVLEIISTMDREEDLGLNTVMTSISVPQVSNTERIEEQEILSKILSAASTILGHCEGKRGKLKGSDSFFKLGGSSLLAFKFVSALRRLNLHIIPSDLFSCQTFEEIARNSTVNSYSDHRAPILDDNSIITQKLTALRSQARDILGLEDEDFDISPLTSLQLALALPASIYKGKNVNQIKLSYSGTYAGIVERAWRAVWHAKAIFRTEICLAIGCGAQIIHKQPLRKPLLELISSLADYETAVKKANKDVGLSCLLEFIAYYPNPVLETTAASSIPSGIEELTVVLTVHHSLMDGISLQILLDNVELAARGCPLPRSPNSIDSNLELISIQKRQDADSRRFFAEYLKGVRQESSWPKNRDIVARGNMDSTRQHSTIFFRSSVQSEEIAEFAGQNYVSIACIYYTAWAMAMSTIQRTSVVVIGSIFSNRASLPEFENVIGLYMSTLPLVIRLDNKEAVATLLQKIMRDIITVGEYAWARSDQINIGSLMNNLVSLQPPLPDARSYPPPTRTESLEYGEFPLSLLIETNGEFRIMYDNDMFHKNVIQRLGGHFKHALNGILHHPSVGDCVKLNELQETVYLQAEKVKIKRNVETMKQALEESVDHFRNLIAIEDCKGNTLTYDQLDKQTNAIASMINEHLIGTDAESVAIYGDGSAEWLLGLIGILKTSRAFVPLDPKWPMERKAMVIEMSGAAAILIASSEQQNQVPKIAGKGAVVIRNLLSNLCLDEEAARLTDIGYADSVFTIIFTSGTTGAPKGIPTTNRAFLAFQSNPEATMFAAPGRRIAQFMSPAFDVCNEEIFSALLHGATLVLRDPEDPYASLSRVDTATMTPTVLSVLEPDGFPNLEIIYSTGESITSVIKQKFATQKLLYNAYGPAECAISTSFERMIRGDEITIGKPSETARMYILDEQQMHVPKGVQGEIYLGGVQVLQQYINAPEETSLRILPDPWHVGDQMYRTGDYGICGKDDRITFRGRIDRQVKIRGFRVELDVVEQAILSEPTTDNVSQCSVLAIDGTLVAYIKLSSLRSFSSMKSRIDRLRDRLSKALLPSWVPQLIIPINDFPRSINGKVNNTALESLYRTKSFLPEESFQRPFLPSNNWDIEHKLAEAWREVLQLGPNVRLESFHNFFSLGGHSVLAMLLASKLTTIFEVNIAAREILLASSFKEQVDAIESLLKAKDQTPYHESSESHLGDSEIECTLPIEELTELEKQVWLQYQLATTVTAFNISNILTISGQIDYSRLVSSFNTALASDPVLSCNLIESPYGLSRVIRDSSPRIREVEQLDIAAEINFPFNLAQDELIRVHLVRQHEESHFGPNKPVAQIVIVTSHSIADLATLQNLLRLVSAGYAGERVTIHKKPQHLESIQWNYSPSLSEQNFWKSYLAGYDITRDSQSSCFRLSILPCAMAAFHGQSRTREYHGNTVIALNSLIKRLGITHHQVALAIAALLLQWFLDEDDILLGAPNANRSSSLEKDALGQFLDRLPIRVKLNSRSLIKGLKRWYK</sequence>